<dbReference type="AlphaFoldDB" id="A0A136PKH2"/>
<name>A0A136PKH2_9ACTN</name>
<sequence length="303" mass="32219">MVSTPFGLAVLACLVLAGWALWSGGLLDGPVARQVRTSSVYAAPGVDLDRAAAERIIGNRRLVVLMMAPGADLRAACQDVGQAAKGTLVLVMSADDDDWDTYGCARYTGDDAKDFGRAVVAETTISRGTDGFVDRPLEALKVVVVNYDRLVRAAIVPDGGRTISPSLPRFLLAGAALVGVVAGATALYVGGRRAGRLAAVRRARRDESADGRSALSAAAAVLAQQIIDLDRRYAQVHRQATRAGKDHKFLRGYRNLTTGYVALLDDLATTDGDEAAVRRLRERVDALGREATTLTDRADRTGR</sequence>
<dbReference type="Proteomes" id="UP000070620">
    <property type="component" value="Unassembled WGS sequence"/>
</dbReference>
<evidence type="ECO:0000256" key="1">
    <source>
        <dbReference type="SAM" id="Phobius"/>
    </source>
</evidence>
<keyword evidence="1" id="KW-0812">Transmembrane</keyword>
<gene>
    <name evidence="2" type="ORF">AWW66_27100</name>
</gene>
<proteinExistence type="predicted"/>
<keyword evidence="1" id="KW-0472">Membrane</keyword>
<dbReference type="EMBL" id="LRQV01000145">
    <property type="protein sequence ID" value="KXK58919.1"/>
    <property type="molecule type" value="Genomic_DNA"/>
</dbReference>
<dbReference type="OrthoDB" id="3372801at2"/>
<protein>
    <submittedName>
        <fullName evidence="2">Uncharacterized protein</fullName>
    </submittedName>
</protein>
<accession>A0A136PKH2</accession>
<evidence type="ECO:0000313" key="2">
    <source>
        <dbReference type="EMBL" id="KXK58919.1"/>
    </source>
</evidence>
<evidence type="ECO:0000313" key="3">
    <source>
        <dbReference type="Proteomes" id="UP000070620"/>
    </source>
</evidence>
<keyword evidence="3" id="KW-1185">Reference proteome</keyword>
<organism evidence="2 3">
    <name type="scientific">Micromonospora rosaria</name>
    <dbReference type="NCBI Taxonomy" id="47874"/>
    <lineage>
        <taxon>Bacteria</taxon>
        <taxon>Bacillati</taxon>
        <taxon>Actinomycetota</taxon>
        <taxon>Actinomycetes</taxon>
        <taxon>Micromonosporales</taxon>
        <taxon>Micromonosporaceae</taxon>
        <taxon>Micromonospora</taxon>
    </lineage>
</organism>
<reference evidence="2 3" key="1">
    <citation type="submission" date="2016-01" db="EMBL/GenBank/DDBJ databases">
        <title>Whole genome sequence and analysis of Micromonospora rosaria DSM 803, which can produce antibacterial substance rosamicin.</title>
        <authorList>
            <person name="Yang H."/>
            <person name="He X."/>
            <person name="Zhu D."/>
        </authorList>
    </citation>
    <scope>NUCLEOTIDE SEQUENCE [LARGE SCALE GENOMIC DNA]</scope>
    <source>
        <strain evidence="2 3">DSM 803</strain>
    </source>
</reference>
<comment type="caution">
    <text evidence="2">The sequence shown here is derived from an EMBL/GenBank/DDBJ whole genome shotgun (WGS) entry which is preliminary data.</text>
</comment>
<keyword evidence="1" id="KW-1133">Transmembrane helix</keyword>
<feature type="transmembrane region" description="Helical" evidence="1">
    <location>
        <begin position="170"/>
        <end position="191"/>
    </location>
</feature>